<keyword evidence="8" id="KW-1185">Reference proteome</keyword>
<dbReference type="EC" id="3.5.1.18" evidence="7"/>
<dbReference type="SUPFAM" id="SSF55031">
    <property type="entry name" value="Bacterial exopeptidase dimerisation domain"/>
    <property type="match status" value="1"/>
</dbReference>
<evidence type="ECO:0000256" key="2">
    <source>
        <dbReference type="ARBA" id="ARBA00006247"/>
    </source>
</evidence>
<dbReference type="EMBL" id="JACHXA010000002">
    <property type="protein sequence ID" value="MBB3064641.1"/>
    <property type="molecule type" value="Genomic_DNA"/>
</dbReference>
<evidence type="ECO:0000256" key="1">
    <source>
        <dbReference type="ARBA" id="ARBA00001947"/>
    </source>
</evidence>
<organism evidence="7 8">
    <name type="scientific">Limibacillus halophilus</name>
    <dbReference type="NCBI Taxonomy" id="1579333"/>
    <lineage>
        <taxon>Bacteria</taxon>
        <taxon>Pseudomonadati</taxon>
        <taxon>Pseudomonadota</taxon>
        <taxon>Alphaproteobacteria</taxon>
        <taxon>Rhodospirillales</taxon>
        <taxon>Rhodovibrionaceae</taxon>
        <taxon>Limibacillus</taxon>
    </lineage>
</organism>
<dbReference type="Pfam" id="PF07687">
    <property type="entry name" value="M20_dimer"/>
    <property type="match status" value="1"/>
</dbReference>
<dbReference type="Gene3D" id="3.40.630.10">
    <property type="entry name" value="Zn peptidases"/>
    <property type="match status" value="1"/>
</dbReference>
<evidence type="ECO:0000256" key="4">
    <source>
        <dbReference type="ARBA" id="ARBA00022801"/>
    </source>
</evidence>
<dbReference type="InterPro" id="IPR050072">
    <property type="entry name" value="Peptidase_M20A"/>
</dbReference>
<dbReference type="InterPro" id="IPR011650">
    <property type="entry name" value="Peptidase_M20_dimer"/>
</dbReference>
<evidence type="ECO:0000256" key="3">
    <source>
        <dbReference type="ARBA" id="ARBA00022723"/>
    </source>
</evidence>
<dbReference type="SUPFAM" id="SSF53187">
    <property type="entry name" value="Zn-dependent exopeptidases"/>
    <property type="match status" value="1"/>
</dbReference>
<dbReference type="PROSITE" id="PS00758">
    <property type="entry name" value="ARGE_DAPE_CPG2_1"/>
    <property type="match status" value="1"/>
</dbReference>
<dbReference type="Proteomes" id="UP000581135">
    <property type="component" value="Unassembled WGS sequence"/>
</dbReference>
<proteinExistence type="inferred from homology"/>
<feature type="domain" description="Peptidase M20 dimerisation" evidence="6">
    <location>
        <begin position="175"/>
        <end position="279"/>
    </location>
</feature>
<dbReference type="InterPro" id="IPR002933">
    <property type="entry name" value="Peptidase_M20"/>
</dbReference>
<dbReference type="PANTHER" id="PTHR43808">
    <property type="entry name" value="ACETYLORNITHINE DEACETYLASE"/>
    <property type="match status" value="1"/>
</dbReference>
<dbReference type="PANTHER" id="PTHR43808:SF8">
    <property type="entry name" value="PEPTIDASE M20 DIMERISATION DOMAIN-CONTAINING PROTEIN"/>
    <property type="match status" value="1"/>
</dbReference>
<keyword evidence="4 7" id="KW-0378">Hydrolase</keyword>
<dbReference type="Pfam" id="PF01546">
    <property type="entry name" value="Peptidase_M20"/>
    <property type="match status" value="1"/>
</dbReference>
<name>A0A839SPA2_9PROT</name>
<dbReference type="Gene3D" id="3.30.70.360">
    <property type="match status" value="1"/>
</dbReference>
<reference evidence="7 8" key="1">
    <citation type="submission" date="2020-08" db="EMBL/GenBank/DDBJ databases">
        <title>Genomic Encyclopedia of Type Strains, Phase III (KMG-III): the genomes of soil and plant-associated and newly described type strains.</title>
        <authorList>
            <person name="Whitman W."/>
        </authorList>
    </citation>
    <scope>NUCLEOTIDE SEQUENCE [LARGE SCALE GENOMIC DNA]</scope>
    <source>
        <strain evidence="7 8">CECT 8803</strain>
    </source>
</reference>
<comment type="caution">
    <text evidence="7">The sequence shown here is derived from an EMBL/GenBank/DDBJ whole genome shotgun (WGS) entry which is preliminary data.</text>
</comment>
<comment type="similarity">
    <text evidence="2">Belongs to the peptidase M20A family.</text>
</comment>
<dbReference type="AlphaFoldDB" id="A0A839SPA2"/>
<protein>
    <submittedName>
        <fullName evidence="7">Succinyl-diaminopimelate desuccinylase</fullName>
        <ecNumber evidence="7">3.5.1.18</ecNumber>
    </submittedName>
</protein>
<dbReference type="GO" id="GO:0009014">
    <property type="term" value="F:succinyl-diaminopimelate desuccinylase activity"/>
    <property type="evidence" value="ECO:0007669"/>
    <property type="project" value="UniProtKB-EC"/>
</dbReference>
<dbReference type="GO" id="GO:0046872">
    <property type="term" value="F:metal ion binding"/>
    <property type="evidence" value="ECO:0007669"/>
    <property type="project" value="UniProtKB-KW"/>
</dbReference>
<sequence>MTIPDAVSLTQALIRFDTVNPPGFERDCAHHLGAMLEEAGFANSYYEFADGRTTLVSCLPGRDESLLPLAMTGHLDTVPFGHQPWTRAPLAGEIADGKLYGRGASDMKSGVAVAVASAVAAAQQPESLRRGLMLILTAGEETGCDGSRYVAEIEGALGKASALLVAEPTSNLPAIGHRGALWLRGETAGVTAHGSMPEKGVNAVYKASRAIAKLEQFGFNEKRDELLGSPSLNVGTVRGGLNINSVPDYTEFTIDIRSIERKSHEKILCQLKSYLNDEGVGLNAEVDLDPVKTDFNHPFVQCVNAVVAQEIQIVPRPMTLPFFTDASILAAALCAPTVILGPGETALAHQTDEYCFVDKIPEAVMLYEKIIDSWCR</sequence>
<dbReference type="PROSITE" id="PS00759">
    <property type="entry name" value="ARGE_DAPE_CPG2_2"/>
    <property type="match status" value="1"/>
</dbReference>
<keyword evidence="3" id="KW-0479">Metal-binding</keyword>
<evidence type="ECO:0000256" key="5">
    <source>
        <dbReference type="ARBA" id="ARBA00022833"/>
    </source>
</evidence>
<evidence type="ECO:0000259" key="6">
    <source>
        <dbReference type="Pfam" id="PF07687"/>
    </source>
</evidence>
<dbReference type="CDD" id="cd08659">
    <property type="entry name" value="M20_ArgE_DapE-like"/>
    <property type="match status" value="1"/>
</dbReference>
<accession>A0A839SPA2</accession>
<gene>
    <name evidence="7" type="ORF">FHR98_000913</name>
</gene>
<comment type="cofactor">
    <cofactor evidence="1">
        <name>Zn(2+)</name>
        <dbReference type="ChEBI" id="CHEBI:29105"/>
    </cofactor>
</comment>
<dbReference type="RefSeq" id="WP_183415447.1">
    <property type="nucleotide sequence ID" value="NZ_JACHXA010000002.1"/>
</dbReference>
<evidence type="ECO:0000313" key="8">
    <source>
        <dbReference type="Proteomes" id="UP000581135"/>
    </source>
</evidence>
<keyword evidence="5" id="KW-0862">Zinc</keyword>
<dbReference type="InterPro" id="IPR001261">
    <property type="entry name" value="ArgE/DapE_CS"/>
</dbReference>
<dbReference type="InterPro" id="IPR036264">
    <property type="entry name" value="Bact_exopeptidase_dim_dom"/>
</dbReference>
<evidence type="ECO:0000313" key="7">
    <source>
        <dbReference type="EMBL" id="MBB3064641.1"/>
    </source>
</evidence>